<evidence type="ECO:0000313" key="3">
    <source>
        <dbReference type="Proteomes" id="UP001565243"/>
    </source>
</evidence>
<dbReference type="Proteomes" id="UP001565243">
    <property type="component" value="Unassembled WGS sequence"/>
</dbReference>
<feature type="domain" description="ATP-grasp" evidence="1">
    <location>
        <begin position="125"/>
        <end position="255"/>
    </location>
</feature>
<keyword evidence="3" id="KW-1185">Reference proteome</keyword>
<comment type="caution">
    <text evidence="2">The sequence shown here is derived from an EMBL/GenBank/DDBJ whole genome shotgun (WGS) entry which is preliminary data.</text>
</comment>
<proteinExistence type="predicted"/>
<accession>A0ABV4E550</accession>
<organism evidence="2 3">
    <name type="scientific">Erwinia aeris</name>
    <dbReference type="NCBI Taxonomy" id="3239803"/>
    <lineage>
        <taxon>Bacteria</taxon>
        <taxon>Pseudomonadati</taxon>
        <taxon>Pseudomonadota</taxon>
        <taxon>Gammaproteobacteria</taxon>
        <taxon>Enterobacterales</taxon>
        <taxon>Erwiniaceae</taxon>
        <taxon>Erwinia</taxon>
    </lineage>
</organism>
<dbReference type="EMBL" id="JBGFFX010000002">
    <property type="protein sequence ID" value="MEY8770014.1"/>
    <property type="molecule type" value="Genomic_DNA"/>
</dbReference>
<dbReference type="InterPro" id="IPR025643">
    <property type="entry name" value="R2K_3"/>
</dbReference>
<protein>
    <submittedName>
        <fullName evidence="2">ATP-grasp domain-containing protein</fullName>
    </submittedName>
</protein>
<dbReference type="Pfam" id="PF14243">
    <property type="entry name" value="R2K_3"/>
    <property type="match status" value="1"/>
</dbReference>
<evidence type="ECO:0000313" key="2">
    <source>
        <dbReference type="EMBL" id="MEY8770014.1"/>
    </source>
</evidence>
<sequence length="260" mass="29953">MQIIYPSELFQPKRPDEAFAQEYYCAREKGLHCLLLSSDAAAMGDYRFSSPFLSDHVIWRGWMMSALEYRQLHHAVTVRGAAMMTSPEDYLRCHHLPGWYNLCRDFTPETRVVHPDVDFDALLAELQWPVCFVKDYVKSLTTSRGSVAHNANEIREIVQLLKKFRGEIEGGICLRRFESFKPHSEKRYFVLNKQVYAADGDVSTSVREIASRIDSSFFTIDMIENTLGEPRLVEIGDGQVSDLKGWPVTRFVEMLAKQME</sequence>
<reference evidence="2 3" key="1">
    <citation type="submission" date="2024-07" db="EMBL/GenBank/DDBJ databases">
        <authorList>
            <person name="Hebao G."/>
        </authorList>
    </citation>
    <scope>NUCLEOTIDE SEQUENCE [LARGE SCALE GENOMIC DNA]</scope>
    <source>
        <strain evidence="2 3">ACCC 02193</strain>
    </source>
</reference>
<gene>
    <name evidence="2" type="ORF">AB6T85_06155</name>
</gene>
<dbReference type="RefSeq" id="WP_301252396.1">
    <property type="nucleotide sequence ID" value="NZ_JBGFFX010000002.1"/>
</dbReference>
<name>A0ABV4E550_9GAMM</name>
<evidence type="ECO:0000259" key="1">
    <source>
        <dbReference type="Pfam" id="PF14243"/>
    </source>
</evidence>